<dbReference type="EMBL" id="GGEC01002969">
    <property type="protein sequence ID" value="MBW83452.1"/>
    <property type="molecule type" value="Transcribed_RNA"/>
</dbReference>
<organism evidence="1">
    <name type="scientific">Rhizophora mucronata</name>
    <name type="common">Asiatic mangrove</name>
    <dbReference type="NCBI Taxonomy" id="61149"/>
    <lineage>
        <taxon>Eukaryota</taxon>
        <taxon>Viridiplantae</taxon>
        <taxon>Streptophyta</taxon>
        <taxon>Embryophyta</taxon>
        <taxon>Tracheophyta</taxon>
        <taxon>Spermatophyta</taxon>
        <taxon>Magnoliopsida</taxon>
        <taxon>eudicotyledons</taxon>
        <taxon>Gunneridae</taxon>
        <taxon>Pentapetalae</taxon>
        <taxon>rosids</taxon>
        <taxon>fabids</taxon>
        <taxon>Malpighiales</taxon>
        <taxon>Rhizophoraceae</taxon>
        <taxon>Rhizophora</taxon>
    </lineage>
</organism>
<reference evidence="1" key="1">
    <citation type="submission" date="2018-02" db="EMBL/GenBank/DDBJ databases">
        <title>Rhizophora mucronata_Transcriptome.</title>
        <authorList>
            <person name="Meera S.P."/>
            <person name="Sreeshan A."/>
            <person name="Augustine A."/>
        </authorList>
    </citation>
    <scope>NUCLEOTIDE SEQUENCE</scope>
    <source>
        <tissue evidence="1">Leaf</tissue>
    </source>
</reference>
<name>A0A2P2IQE8_RHIMU</name>
<sequence>MTTIVVDPSKFISRFVKNTGNSTRKMYGTP</sequence>
<accession>A0A2P2IQE8</accession>
<proteinExistence type="predicted"/>
<protein>
    <submittedName>
        <fullName evidence="1">Uncharacterized protein</fullName>
    </submittedName>
</protein>
<dbReference type="AlphaFoldDB" id="A0A2P2IQE8"/>
<evidence type="ECO:0000313" key="1">
    <source>
        <dbReference type="EMBL" id="MBW83452.1"/>
    </source>
</evidence>